<reference evidence="2" key="1">
    <citation type="submission" date="2020-08" db="EMBL/GenBank/DDBJ databases">
        <title>Genome public.</title>
        <authorList>
            <person name="Liu C."/>
            <person name="Sun Q."/>
        </authorList>
    </citation>
    <scope>NUCLEOTIDE SEQUENCE</scope>
    <source>
        <strain evidence="2">N12</strain>
    </source>
</reference>
<dbReference type="EMBL" id="JACRTF010000001">
    <property type="protein sequence ID" value="MBC8594331.1"/>
    <property type="molecule type" value="Genomic_DNA"/>
</dbReference>
<feature type="chain" id="PRO_5038493041" description="RHS repeat protein" evidence="1">
    <location>
        <begin position="21"/>
        <end position="570"/>
    </location>
</feature>
<proteinExistence type="predicted"/>
<gene>
    <name evidence="2" type="ORF">H8744_13975</name>
</gene>
<organism evidence="2 3">
    <name type="scientific">Jilunia laotingensis</name>
    <dbReference type="NCBI Taxonomy" id="2763675"/>
    <lineage>
        <taxon>Bacteria</taxon>
        <taxon>Pseudomonadati</taxon>
        <taxon>Bacteroidota</taxon>
        <taxon>Bacteroidia</taxon>
        <taxon>Bacteroidales</taxon>
        <taxon>Bacteroidaceae</taxon>
        <taxon>Jilunia</taxon>
    </lineage>
</organism>
<accession>A0A926IR06</accession>
<name>A0A926IR06_9BACT</name>
<comment type="caution">
    <text evidence="2">The sequence shown here is derived from an EMBL/GenBank/DDBJ whole genome shotgun (WGS) entry which is preliminary data.</text>
</comment>
<dbReference type="AlphaFoldDB" id="A0A926IR06"/>
<evidence type="ECO:0000313" key="3">
    <source>
        <dbReference type="Proteomes" id="UP000651085"/>
    </source>
</evidence>
<dbReference type="Proteomes" id="UP000651085">
    <property type="component" value="Unassembled WGS sequence"/>
</dbReference>
<dbReference type="RefSeq" id="WP_262435424.1">
    <property type="nucleotide sequence ID" value="NZ_JACRTF010000001.1"/>
</dbReference>
<evidence type="ECO:0000256" key="1">
    <source>
        <dbReference type="SAM" id="SignalP"/>
    </source>
</evidence>
<sequence>MIRKSFFFIAIFFISMTMGAGQVMAQKQERVEKLLKFLSENESEKFQKSREKLDEETVQAFASEIGLIDLMNRLWNQPDSKCATDYYPAFEKAGKGAFPAICTAAKLDIADLQKRSDAAISAILEADADKLTLSKQLADLVKSTGYPATQAQMDHFYQTREDALMAESEKAASIAKCENYFKEFPDGQYLPQFMNQYNQLLYNAVKRSPTDTNFKRFFDNMELNKFFNGMSNRKYTQEVRALYDDYLFSMIGQAGALASKKQCIDNYEHSSYLGEGERKHTTELEYTKDSVDFELMKPEINSATKLELVCGYLTTHKYKEFRDKAHALRNQYEDTLIWITPTSVKTYVKGLLMKSEEKQNNKTRISTYAYLDNGKPASVNVTDNGLQLQTSFLYDAQDRCAQEIQVNVKSKKEVYKRTRNFDANGTVLSDSLKYADGRLVLSSYNRQGELIEEKTFNKDVMLSSTAHQYDSKGRIVKSQYVLPLPAKPLPTQISSRTDIYEYDKYGYLHKITSTQILVNNEKRTCVQYFMYDEYGNPVDSNTYYEYNPNGRWIRKVVKDHPEWTEEWVIN</sequence>
<feature type="signal peptide" evidence="1">
    <location>
        <begin position="1"/>
        <end position="20"/>
    </location>
</feature>
<keyword evidence="1" id="KW-0732">Signal</keyword>
<evidence type="ECO:0000313" key="2">
    <source>
        <dbReference type="EMBL" id="MBC8594331.1"/>
    </source>
</evidence>
<dbReference type="Gene3D" id="2.180.10.10">
    <property type="entry name" value="RHS repeat-associated core"/>
    <property type="match status" value="1"/>
</dbReference>
<evidence type="ECO:0008006" key="4">
    <source>
        <dbReference type="Google" id="ProtNLM"/>
    </source>
</evidence>
<protein>
    <recommendedName>
        <fullName evidence="4">RHS repeat protein</fullName>
    </recommendedName>
</protein>
<keyword evidence="3" id="KW-1185">Reference proteome</keyword>